<evidence type="ECO:0000313" key="2">
    <source>
        <dbReference type="EMBL" id="UJG44691.1"/>
    </source>
</evidence>
<evidence type="ECO:0000256" key="1">
    <source>
        <dbReference type="SAM" id="Coils"/>
    </source>
</evidence>
<dbReference type="Proteomes" id="UP001200513">
    <property type="component" value="Chromosome"/>
</dbReference>
<dbReference type="EMBL" id="CP084167">
    <property type="protein sequence ID" value="UJG44691.1"/>
    <property type="molecule type" value="Genomic_DNA"/>
</dbReference>
<name>A0A9Y1BTL4_9ARCH</name>
<organism evidence="2">
    <name type="scientific">Candidatus Heimdallarchaeum endolithica</name>
    <dbReference type="NCBI Taxonomy" id="2876572"/>
    <lineage>
        <taxon>Archaea</taxon>
        <taxon>Promethearchaeati</taxon>
        <taxon>Candidatus Heimdallarchaeota</taxon>
        <taxon>Candidatus Heimdallarchaeia (ex Rinke et al. 2021) (nom. nud.)</taxon>
        <taxon>Candidatus Heimdallarchaeales</taxon>
        <taxon>Candidatus Heimdallarchaeaceae</taxon>
        <taxon>Candidatus Heimdallarchaeum</taxon>
    </lineage>
</organism>
<reference evidence="2" key="1">
    <citation type="journal article" date="2022" name="Nat. Microbiol.">
        <title>Unique mobile elements and scalable gene flow at the prokaryote-eukaryote boundary revealed by circularized Asgard archaea genomes.</title>
        <authorList>
            <person name="Wu F."/>
            <person name="Speth D.R."/>
            <person name="Philosof A."/>
            <person name="Cremiere A."/>
            <person name="Narayanan A."/>
            <person name="Barco R.A."/>
            <person name="Connon S.A."/>
            <person name="Amend J.P."/>
            <person name="Antoshechkin I.A."/>
            <person name="Orphan V.J."/>
        </authorList>
    </citation>
    <scope>NUCLEOTIDE SEQUENCE</scope>
    <source>
        <strain evidence="2">PR6</strain>
    </source>
</reference>
<protein>
    <submittedName>
        <fullName evidence="2">Uncharacterized protein</fullName>
    </submittedName>
</protein>
<dbReference type="AlphaFoldDB" id="A0A9Y1BTL4"/>
<proteinExistence type="predicted"/>
<feature type="coiled-coil region" evidence="1">
    <location>
        <begin position="315"/>
        <end position="350"/>
    </location>
</feature>
<accession>A0A9Y1BTL4</accession>
<gene>
    <name evidence="2" type="ORF">K9W46_05795</name>
</gene>
<sequence length="766" mass="89346">MYLSFFYSQQKTRPFTKFVEIELERDELYKAFTELDEPEEISKKWIVFAEDCSKHLASINSLASMAFERLSEAYSVDEEEDESVLPLHRLLYGSIANQMLSLTQFQLKLGVLIYIYSQVRNRGVFSYAPKDYQYYYYIQAKETLDDILYRIMEKKLPEPAEEGFIPTPTVNDMMNIIFPLLKLEQRKRLIPILKQIPDHDKNPLIIKKIGDYDRLQGITLMSNIIEIMENSAIDFWWKDPISTLSILDHALEHFNLVVELWKEQPGELTALSSRIEQEYIPIVYGSRFITQSQHFTSLAESALESFDIDYASKYYDQAMKKLEEAKEYLLKSNNRLANQLYETIKNQEQEVQIICTLTKLSNLFSLIMNDLVIENEEKAIELCENINQLIKQLETFIPVPYLYGISVSYAAAASALVKVVEQDVSYLNIIDSFMSQFSFPLNSMKEAISNINLNLILINDNNPRLSYSFLIEIEENLKYLKKAVEMLPKFLNEKVLQQKKISAILYYVRSYIAENKVYIYADNNIVLDLILRARAHYFAKKAEQQIADTDEKDLLNLIKKRILETKSTGIVTETNLLSLGLQTAYSKTVRDVIEQILLFYDQIEKPPEFILESVKNQFESMTEFQELLNLMELDNKELLALRQEITLKGNEINWAFVERRESFIPATKKMFKTIESVLLGELAADMKKRDAAINYYTTAKKNLYEISDILSKVARYIEDNKELPSLIYTLALFTQENLNAIRDRRKRNEVPYKEIVGILDYLILNL</sequence>
<keyword evidence="1" id="KW-0175">Coiled coil</keyword>